<feature type="transmembrane region" description="Helical" evidence="3">
    <location>
        <begin position="157"/>
        <end position="177"/>
    </location>
</feature>
<evidence type="ECO:0000256" key="3">
    <source>
        <dbReference type="SAM" id="Phobius"/>
    </source>
</evidence>
<keyword evidence="3" id="KW-1133">Transmembrane helix</keyword>
<feature type="transmembrane region" description="Helical" evidence="3">
    <location>
        <begin position="183"/>
        <end position="201"/>
    </location>
</feature>
<feature type="transmembrane region" description="Helical" evidence="3">
    <location>
        <begin position="116"/>
        <end position="136"/>
    </location>
</feature>
<evidence type="ECO:0000256" key="1">
    <source>
        <dbReference type="ARBA" id="ARBA00022679"/>
    </source>
</evidence>
<name>A0A0A6PSZ1_CLOBU</name>
<keyword evidence="3" id="KW-0812">Transmembrane</keyword>
<gene>
    <name evidence="4" type="ORF">AWN73_02855</name>
</gene>
<dbReference type="Proteomes" id="UP000238081">
    <property type="component" value="Unassembled WGS sequence"/>
</dbReference>
<keyword evidence="1 2" id="KW-0808">Transferase</keyword>
<organism evidence="4 5">
    <name type="scientific">Clostridium butyricum</name>
    <dbReference type="NCBI Taxonomy" id="1492"/>
    <lineage>
        <taxon>Bacteria</taxon>
        <taxon>Bacillati</taxon>
        <taxon>Bacillota</taxon>
        <taxon>Clostridia</taxon>
        <taxon>Eubacteriales</taxon>
        <taxon>Clostridiaceae</taxon>
        <taxon>Clostridium</taxon>
    </lineage>
</organism>
<dbReference type="InterPro" id="IPR048254">
    <property type="entry name" value="CDP_ALCOHOL_P_TRANSF_CS"/>
</dbReference>
<dbReference type="InterPro" id="IPR043130">
    <property type="entry name" value="CDP-OH_PTrfase_TM_dom"/>
</dbReference>
<dbReference type="GO" id="GO:0016780">
    <property type="term" value="F:phosphotransferase activity, for other substituted phosphate groups"/>
    <property type="evidence" value="ECO:0007669"/>
    <property type="project" value="InterPro"/>
</dbReference>
<reference evidence="4 5" key="1">
    <citation type="submission" date="2016-01" db="EMBL/GenBank/DDBJ databases">
        <title>Characterization of the Clostridium difficile lineages that are prevalent in Hong Kong and China.</title>
        <authorList>
            <person name="Kwok J.S.-L."/>
            <person name="Lam W.-Y."/>
            <person name="Ip M."/>
            <person name="Chan T.-F."/>
            <person name="Hawkey P.M."/>
            <person name="Tsui S.K.-W."/>
        </authorList>
    </citation>
    <scope>NUCLEOTIDE SEQUENCE [LARGE SCALE GENOMIC DNA]</scope>
    <source>
        <strain evidence="4 5">300064</strain>
    </source>
</reference>
<proteinExistence type="inferred from homology"/>
<dbReference type="Gene3D" id="1.20.120.1760">
    <property type="match status" value="1"/>
</dbReference>
<dbReference type="AlphaFoldDB" id="A0A0A6PSZ1"/>
<sequence>MKLENKSFHIAEYFYNKYISYPLIPYISKTKITPNMLTITNMLIMPITFYCAYNNHLKIVAFQMLLYQFFDNLDGNLARYKNMNSELGAKLDNISDFIFYNLIFIFLGWNNVNKNIIFLLVFLVNFYGCYATYFLRPRLRKFKKIRRFGIKKYFMKKGIIFGIDVGTIDIISSIFLVFNKVNALYRVLIILFILDIIMRYIELIKNEKFMD</sequence>
<dbReference type="GO" id="GO:0008654">
    <property type="term" value="P:phospholipid biosynthetic process"/>
    <property type="evidence" value="ECO:0007669"/>
    <property type="project" value="InterPro"/>
</dbReference>
<comment type="similarity">
    <text evidence="2">Belongs to the CDP-alcohol phosphatidyltransferase class-I family.</text>
</comment>
<dbReference type="Pfam" id="PF01066">
    <property type="entry name" value="CDP-OH_P_transf"/>
    <property type="match status" value="1"/>
</dbReference>
<protein>
    <submittedName>
        <fullName evidence="4">CDP-alcohol phosphatidyltransferase</fullName>
    </submittedName>
</protein>
<comment type="caution">
    <text evidence="4">The sequence shown here is derived from an EMBL/GenBank/DDBJ whole genome shotgun (WGS) entry which is preliminary data.</text>
</comment>
<evidence type="ECO:0000256" key="2">
    <source>
        <dbReference type="RuleBase" id="RU003750"/>
    </source>
</evidence>
<evidence type="ECO:0000313" key="4">
    <source>
        <dbReference type="EMBL" id="PPV14667.1"/>
    </source>
</evidence>
<dbReference type="EMBL" id="LRDH01000107">
    <property type="protein sequence ID" value="PPV14667.1"/>
    <property type="molecule type" value="Genomic_DNA"/>
</dbReference>
<dbReference type="InterPro" id="IPR000462">
    <property type="entry name" value="CDP-OH_P_trans"/>
</dbReference>
<dbReference type="PROSITE" id="PS00379">
    <property type="entry name" value="CDP_ALCOHOL_P_TRANSF"/>
    <property type="match status" value="1"/>
</dbReference>
<keyword evidence="3" id="KW-0472">Membrane</keyword>
<feature type="transmembrane region" description="Helical" evidence="3">
    <location>
        <begin position="91"/>
        <end position="110"/>
    </location>
</feature>
<dbReference type="GO" id="GO:0016020">
    <property type="term" value="C:membrane"/>
    <property type="evidence" value="ECO:0007669"/>
    <property type="project" value="InterPro"/>
</dbReference>
<dbReference type="RefSeq" id="WP_043663254.1">
    <property type="nucleotide sequence ID" value="NZ_JSEG01000006.1"/>
</dbReference>
<evidence type="ECO:0000313" key="5">
    <source>
        <dbReference type="Proteomes" id="UP000238081"/>
    </source>
</evidence>
<accession>A0A0A6PSZ1</accession>